<evidence type="ECO:0000313" key="8">
    <source>
        <dbReference type="Proteomes" id="UP000254040"/>
    </source>
</evidence>
<dbReference type="OrthoDB" id="9766852at2"/>
<protein>
    <recommendedName>
        <fullName evidence="4">Phospho-2-dehydro-3-deoxyheptonate aldolase</fullName>
        <ecNumber evidence="4">2.5.1.54</ecNumber>
    </recommendedName>
</protein>
<feature type="binding site" evidence="3">
    <location>
        <position position="68"/>
    </location>
    <ligand>
        <name>Mn(2+)</name>
        <dbReference type="ChEBI" id="CHEBI:29035"/>
    </ligand>
</feature>
<dbReference type="PANTHER" id="PTHR21337:SF0">
    <property type="entry name" value="PHOSPHO-2-DEHYDRO-3-DEOXYHEPTONATE ALDOLASE"/>
    <property type="match status" value="1"/>
</dbReference>
<dbReference type="GO" id="GO:0003849">
    <property type="term" value="F:3-deoxy-7-phosphoheptulonate synthase activity"/>
    <property type="evidence" value="ECO:0007669"/>
    <property type="project" value="UniProtKB-EC"/>
</dbReference>
<keyword evidence="3" id="KW-0104">Cadmium</keyword>
<evidence type="ECO:0000256" key="2">
    <source>
        <dbReference type="ARBA" id="ARBA00022679"/>
    </source>
</evidence>
<evidence type="ECO:0000313" key="7">
    <source>
        <dbReference type="Proteomes" id="UP000054985"/>
    </source>
</evidence>
<feature type="binding site" evidence="3">
    <location>
        <position position="422"/>
    </location>
    <ligand>
        <name>Mn(2+)</name>
        <dbReference type="ChEBI" id="CHEBI:29035"/>
    </ligand>
</feature>
<feature type="binding site" evidence="3">
    <location>
        <position position="318"/>
    </location>
    <ligand>
        <name>phosphoenolpyruvate</name>
        <dbReference type="ChEBI" id="CHEBI:58702"/>
    </ligand>
</feature>
<keyword evidence="3" id="KW-0170">Cobalt</keyword>
<keyword evidence="7" id="KW-1185">Reference proteome</keyword>
<feature type="binding site" evidence="3">
    <location>
        <position position="107"/>
    </location>
    <ligand>
        <name>phosphoenolpyruvate</name>
        <dbReference type="ChEBI" id="CHEBI:58702"/>
    </ligand>
</feature>
<comment type="cofactor">
    <cofactor evidence="3">
        <name>Mn(2+)</name>
        <dbReference type="ChEBI" id="CHEBI:29035"/>
    </cofactor>
    <cofactor evidence="3">
        <name>Co(2+)</name>
        <dbReference type="ChEBI" id="CHEBI:48828"/>
    </cofactor>
    <cofactor evidence="3">
        <name>Cd(2+)</name>
        <dbReference type="ChEBI" id="CHEBI:48775"/>
    </cofactor>
    <text evidence="3">Binds 1 divalent cation per subunit. The enzyme is active with manganese, cobalt or cadmium ions.</text>
</comment>
<feature type="binding site" evidence="3">
    <location>
        <position position="392"/>
    </location>
    <ligand>
        <name>Mn(2+)</name>
        <dbReference type="ChEBI" id="CHEBI:29035"/>
    </ligand>
</feature>
<comment type="similarity">
    <text evidence="1 4">Belongs to the class-II DAHP synthase family.</text>
</comment>
<feature type="binding site" evidence="3">
    <location>
        <position position="350"/>
    </location>
    <ligand>
        <name>Mn(2+)</name>
        <dbReference type="ChEBI" id="CHEBI:29035"/>
    </ligand>
</feature>
<dbReference type="AlphaFoldDB" id="A0A378JVW3"/>
<organism evidence="6 8">
    <name type="scientific">Legionella moravica</name>
    <dbReference type="NCBI Taxonomy" id="39962"/>
    <lineage>
        <taxon>Bacteria</taxon>
        <taxon>Pseudomonadati</taxon>
        <taxon>Pseudomonadota</taxon>
        <taxon>Gammaproteobacteria</taxon>
        <taxon>Legionellales</taxon>
        <taxon>Legionellaceae</taxon>
        <taxon>Legionella</taxon>
    </lineage>
</organism>
<dbReference type="Gene3D" id="3.20.20.70">
    <property type="entry name" value="Aldolase class I"/>
    <property type="match status" value="1"/>
</dbReference>
<dbReference type="RefSeq" id="WP_028385272.1">
    <property type="nucleotide sequence ID" value="NZ_CAAAJG010000005.1"/>
</dbReference>
<dbReference type="InterPro" id="IPR013785">
    <property type="entry name" value="Aldolase_TIM"/>
</dbReference>
<evidence type="ECO:0000256" key="4">
    <source>
        <dbReference type="RuleBase" id="RU363071"/>
    </source>
</evidence>
<accession>A0A378JVW3</accession>
<sequence length="444" mass="49766">MQEWSPVSWQRYSYLQAATYVDQELLNKVVEQLSVLPPLVTSGEVKNLKSEIARAGRGEAFILQGGDCAESFNDCRSEVISNKLKIILQMSLILLYGLRKPIIRVGRIAGQYAKPRSSDFETIDGITLPSYRGDIVNSPEFSQSAREPNSKLLLQAYSCSAMTLNFIRALLDGGFADLHHPDRWDLGFVEHSTQKDEYQHIVDSIADALDFLKSIDGIRSSNLSKVDFYTSHEALHLHYEQALTRQLKDGRWYNLSTHLPWIGMRTAQVDSAHLEFLRGVENPIGIKVGPGATAEWLAEVLQIANPHREEGRVLIFTRLGAKHIDRLLPPLIEAVQKTQIPVTWSCDPMHGNTETTADGTKTRHFDNILSELEQALEIHNSMGSYLGGVHFELTGDNVTECIGGARGLAADDLKKAYHSLVDPRLNYEQSIEMAIQLSRQFRNA</sequence>
<reference evidence="5 7" key="1">
    <citation type="submission" date="2015-11" db="EMBL/GenBank/DDBJ databases">
        <title>Genomic analysis of 38 Legionella species identifies large and diverse effector repertoires.</title>
        <authorList>
            <person name="Burstein D."/>
            <person name="Amaro F."/>
            <person name="Zusman T."/>
            <person name="Lifshitz Z."/>
            <person name="Cohen O."/>
            <person name="Gilbert J.A."/>
            <person name="Pupko T."/>
            <person name="Shuman H.A."/>
            <person name="Segal G."/>
        </authorList>
    </citation>
    <scope>NUCLEOTIDE SEQUENCE [LARGE SCALE GENOMIC DNA]</scope>
    <source>
        <strain evidence="5 7">ATCC 43877</strain>
    </source>
</reference>
<evidence type="ECO:0000313" key="6">
    <source>
        <dbReference type="EMBL" id="STX62180.1"/>
    </source>
</evidence>
<dbReference type="STRING" id="39962.Lmor_2616"/>
<dbReference type="InterPro" id="IPR002480">
    <property type="entry name" value="DAHP_synth_2"/>
</dbReference>
<dbReference type="EMBL" id="UGOG01000001">
    <property type="protein sequence ID" value="STX62180.1"/>
    <property type="molecule type" value="Genomic_DNA"/>
</dbReference>
<comment type="catalytic activity">
    <reaction evidence="4">
        <text>D-erythrose 4-phosphate + phosphoenolpyruvate + H2O = 7-phospho-2-dehydro-3-deoxy-D-arabino-heptonate + phosphate</text>
        <dbReference type="Rhea" id="RHEA:14717"/>
        <dbReference type="ChEBI" id="CHEBI:15377"/>
        <dbReference type="ChEBI" id="CHEBI:16897"/>
        <dbReference type="ChEBI" id="CHEBI:43474"/>
        <dbReference type="ChEBI" id="CHEBI:58394"/>
        <dbReference type="ChEBI" id="CHEBI:58702"/>
        <dbReference type="EC" id="2.5.1.54"/>
    </reaction>
</comment>
<dbReference type="PANTHER" id="PTHR21337">
    <property type="entry name" value="PHOSPHO-2-DEHYDRO-3-DEOXYHEPTONATE ALDOLASE 1, 2"/>
    <property type="match status" value="1"/>
</dbReference>
<proteinExistence type="inferred from homology"/>
<dbReference type="EMBL" id="LNYN01000035">
    <property type="protein sequence ID" value="KTD31740.1"/>
    <property type="molecule type" value="Genomic_DNA"/>
</dbReference>
<evidence type="ECO:0000313" key="5">
    <source>
        <dbReference type="EMBL" id="KTD31740.1"/>
    </source>
</evidence>
<name>A0A378JVW3_9GAMM</name>
<dbReference type="Pfam" id="PF01474">
    <property type="entry name" value="DAHP_synth_2"/>
    <property type="match status" value="1"/>
</dbReference>
<dbReference type="Proteomes" id="UP000054985">
    <property type="component" value="Unassembled WGS sequence"/>
</dbReference>
<keyword evidence="3" id="KW-0464">Manganese</keyword>
<evidence type="ECO:0000256" key="3">
    <source>
        <dbReference type="PIRSR" id="PIRSR602480-1"/>
    </source>
</evidence>
<dbReference type="Proteomes" id="UP000254040">
    <property type="component" value="Unassembled WGS sequence"/>
</dbReference>
<evidence type="ECO:0000256" key="1">
    <source>
        <dbReference type="ARBA" id="ARBA00008911"/>
    </source>
</evidence>
<feature type="binding site" evidence="3">
    <location>
        <position position="287"/>
    </location>
    <ligand>
        <name>phosphoenolpyruvate</name>
        <dbReference type="ChEBI" id="CHEBI:58702"/>
    </ligand>
</feature>
<dbReference type="EC" id="2.5.1.54" evidence="4"/>
<keyword evidence="2 4" id="KW-0808">Transferase</keyword>
<dbReference type="SUPFAM" id="SSF51569">
    <property type="entry name" value="Aldolase"/>
    <property type="match status" value="1"/>
</dbReference>
<reference evidence="6 8" key="2">
    <citation type="submission" date="2018-06" db="EMBL/GenBank/DDBJ databases">
        <authorList>
            <consortium name="Pathogen Informatics"/>
            <person name="Doyle S."/>
        </authorList>
    </citation>
    <scope>NUCLEOTIDE SEQUENCE [LARGE SCALE GENOMIC DNA]</scope>
    <source>
        <strain evidence="6 8">NCTC12239</strain>
    </source>
</reference>
<gene>
    <name evidence="6" type="primary">aroG</name>
    <name evidence="5" type="synonym">dhs1</name>
    <name evidence="5" type="ORF">Lmor_2616</name>
    <name evidence="6" type="ORF">NCTC12239_01101</name>
</gene>
<dbReference type="GO" id="GO:0009073">
    <property type="term" value="P:aromatic amino acid family biosynthetic process"/>
    <property type="evidence" value="ECO:0007669"/>
    <property type="project" value="InterPro"/>
</dbReference>